<feature type="domain" description="CSC1/OSCA1-like 7TM region" evidence="3">
    <location>
        <begin position="8"/>
        <end position="46"/>
    </location>
</feature>
<keyword evidence="2" id="KW-0472">Membrane</keyword>
<evidence type="ECO:0000256" key="2">
    <source>
        <dbReference type="SAM" id="Phobius"/>
    </source>
</evidence>
<dbReference type="PANTHER" id="PTHR13018">
    <property type="entry name" value="PROBABLE MEMBRANE PROTEIN DUF221-RELATED"/>
    <property type="match status" value="1"/>
</dbReference>
<feature type="transmembrane region" description="Helical" evidence="2">
    <location>
        <begin position="20"/>
        <end position="45"/>
    </location>
</feature>
<dbReference type="Proteomes" id="UP000228934">
    <property type="component" value="Unassembled WGS sequence"/>
</dbReference>
<dbReference type="AlphaFoldDB" id="A0A2G9QIK2"/>
<evidence type="ECO:0000259" key="3">
    <source>
        <dbReference type="Pfam" id="PF02714"/>
    </source>
</evidence>
<keyword evidence="2" id="KW-0812">Transmembrane</keyword>
<dbReference type="EMBL" id="KV981369">
    <property type="protein sequence ID" value="PIO15449.1"/>
    <property type="molecule type" value="Genomic_DNA"/>
</dbReference>
<reference evidence="5" key="1">
    <citation type="journal article" date="2017" name="Nat. Commun.">
        <title>The North American bullfrog draft genome provides insight into hormonal regulation of long noncoding RNA.</title>
        <authorList>
            <person name="Hammond S.A."/>
            <person name="Warren R.L."/>
            <person name="Vandervalk B.P."/>
            <person name="Kucuk E."/>
            <person name="Khan H."/>
            <person name="Gibb E.A."/>
            <person name="Pandoh P."/>
            <person name="Kirk H."/>
            <person name="Zhao Y."/>
            <person name="Jones M."/>
            <person name="Mungall A.J."/>
            <person name="Coope R."/>
            <person name="Pleasance S."/>
            <person name="Moore R.A."/>
            <person name="Holt R.A."/>
            <person name="Round J.M."/>
            <person name="Ohora S."/>
            <person name="Walle B.V."/>
            <person name="Veldhoen N."/>
            <person name="Helbing C.C."/>
            <person name="Birol I."/>
        </authorList>
    </citation>
    <scope>NUCLEOTIDE SEQUENCE [LARGE SCALE GENOMIC DNA]</scope>
</reference>
<dbReference type="Pfam" id="PF02714">
    <property type="entry name" value="RSN1_7TM"/>
    <property type="match status" value="1"/>
</dbReference>
<proteinExistence type="predicted"/>
<dbReference type="GO" id="GO:0005886">
    <property type="term" value="C:plasma membrane"/>
    <property type="evidence" value="ECO:0007669"/>
    <property type="project" value="TreeGrafter"/>
</dbReference>
<dbReference type="OrthoDB" id="1689567at2759"/>
<dbReference type="InterPro" id="IPR045122">
    <property type="entry name" value="Csc1-like"/>
</dbReference>
<dbReference type="InterPro" id="IPR003864">
    <property type="entry name" value="CSC1/OSCA1-like_7TM"/>
</dbReference>
<organism evidence="4 5">
    <name type="scientific">Aquarana catesbeiana</name>
    <name type="common">American bullfrog</name>
    <name type="synonym">Rana catesbeiana</name>
    <dbReference type="NCBI Taxonomy" id="8400"/>
    <lineage>
        <taxon>Eukaryota</taxon>
        <taxon>Metazoa</taxon>
        <taxon>Chordata</taxon>
        <taxon>Craniata</taxon>
        <taxon>Vertebrata</taxon>
        <taxon>Euteleostomi</taxon>
        <taxon>Amphibia</taxon>
        <taxon>Batrachia</taxon>
        <taxon>Anura</taxon>
        <taxon>Neobatrachia</taxon>
        <taxon>Ranoidea</taxon>
        <taxon>Ranidae</taxon>
        <taxon>Aquarana</taxon>
    </lineage>
</organism>
<evidence type="ECO:0000313" key="5">
    <source>
        <dbReference type="Proteomes" id="UP000228934"/>
    </source>
</evidence>
<dbReference type="PANTHER" id="PTHR13018:SF5">
    <property type="entry name" value="RE44586P"/>
    <property type="match status" value="1"/>
</dbReference>
<keyword evidence="2" id="KW-1133">Transmembrane helix</keyword>
<gene>
    <name evidence="4" type="ORF">AB205_0055170</name>
</gene>
<feature type="compositionally biased region" description="Acidic residues" evidence="1">
    <location>
        <begin position="125"/>
        <end position="146"/>
    </location>
</feature>
<feature type="region of interest" description="Disordered" evidence="1">
    <location>
        <begin position="117"/>
        <end position="164"/>
    </location>
</feature>
<evidence type="ECO:0000256" key="1">
    <source>
        <dbReference type="SAM" id="MobiDB-lite"/>
    </source>
</evidence>
<keyword evidence="5" id="KW-1185">Reference proteome</keyword>
<name>A0A2G9QIK2_AQUCT</name>
<sequence>MFLLFVLQHQAYEFQFGAAYAWMMCIFTVVMTYSITCPIIVPFGFLAPTSMFTFVVLVITIVICLSHVCFGHFKYLSAHNYRIDHTEVNAVDGTQNGRPASNTASQKSAKYIAQVLQDSSADSEPAGDSEEPGSQDDDTINEDNTQDAEFQSCEDSLIANEIHQ</sequence>
<dbReference type="GO" id="GO:0005227">
    <property type="term" value="F:calcium-activated cation channel activity"/>
    <property type="evidence" value="ECO:0007669"/>
    <property type="project" value="InterPro"/>
</dbReference>
<protein>
    <recommendedName>
        <fullName evidence="3">CSC1/OSCA1-like 7TM region domain-containing protein</fullName>
    </recommendedName>
</protein>
<accession>A0A2G9QIK2</accession>
<evidence type="ECO:0000313" key="4">
    <source>
        <dbReference type="EMBL" id="PIO15449.1"/>
    </source>
</evidence>
<feature type="transmembrane region" description="Helical" evidence="2">
    <location>
        <begin position="51"/>
        <end position="73"/>
    </location>
</feature>